<evidence type="ECO:0000256" key="7">
    <source>
        <dbReference type="ARBA" id="ARBA00022962"/>
    </source>
</evidence>
<dbReference type="InterPro" id="IPR029062">
    <property type="entry name" value="Class_I_gatase-like"/>
</dbReference>
<dbReference type="PANTHER" id="PTHR43873">
    <property type="entry name" value="COBYRINATE A,C-DIAMIDE SYNTHASE"/>
    <property type="match status" value="1"/>
</dbReference>
<evidence type="ECO:0000256" key="2">
    <source>
        <dbReference type="ARBA" id="ARBA00022573"/>
    </source>
</evidence>
<dbReference type="Gene3D" id="3.40.50.300">
    <property type="entry name" value="P-loop containing nucleotide triphosphate hydrolases"/>
    <property type="match status" value="2"/>
</dbReference>
<sequence>MTHTFPPALVVAGTKSGCGKTSVALGLMRALTRRGLTVAAFKAGPDFIDPGHHALATGRPSHNLDDWMCGEDGVRAIFARFAAGADVAVIEGVMGLYDGLSATEETGSTARLAKLLGLPVLLVVDASSMARSVAAMTLGYLEFDPDLSFCGVLLNNAGSPSHAALLAEALAAAVPDVPLWGVLLRRPEIATPSRHLGLVTAEDMPEAGPRLDALADWIEAAVDLPARLAALPRSAVPAPPKPLSDTSPGFSPDPFPAPFQPPALSSPPQPTLPGGPGGMIPPGGVQGQRPCRESPEGAAPLLAPGGGEPLLGIARDRAFCFYYAENCRLLEAAGVRLVAFSPLTDTALPPGLGGLYLGGGYPELYAKQLAGNAAMRRAVRAFCASGRPVYAECGGFMYLMESLTDLDGRQWPMAGFFPLRAAMGQRFAALGYREVVTRADTLLGPAGTTARGHEFHYSRLVGIPPGISAVYGLTGRKGAIDAPEGFTAGATLGSYVHLHFGSNPGLAAHFAATCARRS</sequence>
<keyword evidence="2 8" id="KW-0169">Cobalamin biosynthesis</keyword>
<dbReference type="InterPro" id="IPR011698">
    <property type="entry name" value="GATase_3"/>
</dbReference>
<evidence type="ECO:0000256" key="3">
    <source>
        <dbReference type="ARBA" id="ARBA00022598"/>
    </source>
</evidence>
<accession>A0A7C9J6G1</accession>
<dbReference type="GO" id="GO:0042242">
    <property type="term" value="F:cobyrinic acid a,c-diamide synthase activity"/>
    <property type="evidence" value="ECO:0007669"/>
    <property type="project" value="UniProtKB-UniRule"/>
</dbReference>
<reference evidence="12 13" key="1">
    <citation type="submission" date="2020-01" db="EMBL/GenBank/DDBJ databases">
        <title>Genome sequence of Desulfovibrio aerotolerans DSM 16695(T).</title>
        <authorList>
            <person name="Karnachuk O."/>
            <person name="Avakyan M."/>
            <person name="Mardanov A."/>
            <person name="Kadnikov V."/>
            <person name="Ravin N."/>
        </authorList>
    </citation>
    <scope>NUCLEOTIDE SEQUENCE [LARGE SCALE GENOMIC DNA]</scope>
    <source>
        <strain evidence="12 13">DSM 16695</strain>
    </source>
</reference>
<name>A0A7C9J6G1_9BACT</name>
<evidence type="ECO:0000259" key="10">
    <source>
        <dbReference type="Pfam" id="PF01656"/>
    </source>
</evidence>
<keyword evidence="3 8" id="KW-0436">Ligase</keyword>
<dbReference type="Pfam" id="PF07685">
    <property type="entry name" value="GATase_3"/>
    <property type="match status" value="1"/>
</dbReference>
<dbReference type="CDD" id="cd03130">
    <property type="entry name" value="GATase1_CobB"/>
    <property type="match status" value="1"/>
</dbReference>
<comment type="domain">
    <text evidence="8">Comprises of two domains. The C-terminal domain contains the binding site for glutamine and catalyzes the hydrolysis of this substrate to glutamate and ammonia. The N-terminal domain is anticipated to bind ATP and cobyrinate and catalyzes the ultimate synthesis of the diamide product. The ammonia produced via the glutaminase domain is probably translocated to the adjacent domain via a molecular tunnel, where it reacts with an activated intermediate.</text>
</comment>
<evidence type="ECO:0000313" key="13">
    <source>
        <dbReference type="Proteomes" id="UP000482487"/>
    </source>
</evidence>
<comment type="cofactor">
    <cofactor evidence="1 8">
        <name>Mg(2+)</name>
        <dbReference type="ChEBI" id="CHEBI:18420"/>
    </cofactor>
</comment>
<evidence type="ECO:0000256" key="6">
    <source>
        <dbReference type="ARBA" id="ARBA00022842"/>
    </source>
</evidence>
<evidence type="ECO:0000256" key="5">
    <source>
        <dbReference type="ARBA" id="ARBA00022840"/>
    </source>
</evidence>
<feature type="domain" description="CobB/CobQ-like glutamine amidotransferase" evidence="11">
    <location>
        <begin position="312"/>
        <end position="503"/>
    </location>
</feature>
<feature type="region of interest" description="Disordered" evidence="9">
    <location>
        <begin position="237"/>
        <end position="303"/>
    </location>
</feature>
<protein>
    <recommendedName>
        <fullName evidence="8">Cobyrinate a,c-diamide synthase</fullName>
        <ecNumber evidence="8">6.3.5.11</ecNumber>
    </recommendedName>
    <alternativeName>
        <fullName evidence="8">Cobyrinic acid a,c-diamide synthetase</fullName>
    </alternativeName>
</protein>
<dbReference type="PANTHER" id="PTHR43873:SF1">
    <property type="entry name" value="COBYRINATE A,C-DIAMIDE SYNTHASE"/>
    <property type="match status" value="1"/>
</dbReference>
<comment type="function">
    <text evidence="8">Catalyzes the ATP-dependent amidation of the two carboxylate groups at positions a and c of cobyrinate, using either L-glutamine or ammonia as the nitrogen source.</text>
</comment>
<feature type="site" description="Increases nucleophilicity of active site Cys" evidence="8">
    <location>
        <position position="497"/>
    </location>
</feature>
<keyword evidence="6 8" id="KW-0460">Magnesium</keyword>
<evidence type="ECO:0000256" key="4">
    <source>
        <dbReference type="ARBA" id="ARBA00022741"/>
    </source>
</evidence>
<keyword evidence="5 8" id="KW-0067">ATP-binding</keyword>
<dbReference type="GO" id="GO:0009236">
    <property type="term" value="P:cobalamin biosynthetic process"/>
    <property type="evidence" value="ECO:0007669"/>
    <property type="project" value="UniProtKB-UniRule"/>
</dbReference>
<dbReference type="Pfam" id="PF01656">
    <property type="entry name" value="CbiA"/>
    <property type="match status" value="1"/>
</dbReference>
<comment type="pathway">
    <text evidence="8">Cofactor biosynthesis; adenosylcobalamin biosynthesis; cob(II)yrinate a,c-diamide from sirohydrochlorin (anaerobic route): step 10/10.</text>
</comment>
<dbReference type="EMBL" id="WVUD01000001">
    <property type="protein sequence ID" value="MYL81638.1"/>
    <property type="molecule type" value="Genomic_DNA"/>
</dbReference>
<dbReference type="SUPFAM" id="SSF52317">
    <property type="entry name" value="Class I glutamine amidotransferase-like"/>
    <property type="match status" value="1"/>
</dbReference>
<dbReference type="InterPro" id="IPR004484">
    <property type="entry name" value="CbiA/CobB_synth"/>
</dbReference>
<evidence type="ECO:0000313" key="12">
    <source>
        <dbReference type="EMBL" id="MYL81638.1"/>
    </source>
</evidence>
<dbReference type="Proteomes" id="UP000482487">
    <property type="component" value="Unassembled WGS sequence"/>
</dbReference>
<dbReference type="UniPathway" id="UPA00148">
    <property type="reaction ID" value="UER00231"/>
</dbReference>
<comment type="miscellaneous">
    <text evidence="8">The a and c carboxylates of cobyrinate are activated for nucleophilic attack via formation of a phosphorylated intermediate by ATP. CbiA catalyzes first the amidation of the c-carboxylate, and then that of the a-carboxylate.</text>
</comment>
<feature type="domain" description="CobQ/CobB/MinD/ParA nucleotide binding" evidence="10">
    <location>
        <begin position="9"/>
        <end position="195"/>
    </location>
</feature>
<dbReference type="Gene3D" id="3.40.50.880">
    <property type="match status" value="1"/>
</dbReference>
<dbReference type="InterPro" id="IPR027417">
    <property type="entry name" value="P-loop_NTPase"/>
</dbReference>
<dbReference type="CDD" id="cd05388">
    <property type="entry name" value="CobB_N"/>
    <property type="match status" value="1"/>
</dbReference>
<evidence type="ECO:0000256" key="8">
    <source>
        <dbReference type="HAMAP-Rule" id="MF_00027"/>
    </source>
</evidence>
<feature type="compositionally biased region" description="Gly residues" evidence="9">
    <location>
        <begin position="274"/>
        <end position="286"/>
    </location>
</feature>
<proteinExistence type="inferred from homology"/>
<dbReference type="InterPro" id="IPR002586">
    <property type="entry name" value="CobQ/CobB/MinD/ParA_Nub-bd_dom"/>
</dbReference>
<comment type="caution">
    <text evidence="12">The sequence shown here is derived from an EMBL/GenBank/DDBJ whole genome shotgun (WGS) entry which is preliminary data.</text>
</comment>
<keyword evidence="13" id="KW-1185">Reference proteome</keyword>
<keyword evidence="7 8" id="KW-0315">Glutamine amidotransferase</keyword>
<feature type="compositionally biased region" description="Pro residues" evidence="9">
    <location>
        <begin position="251"/>
        <end position="273"/>
    </location>
</feature>
<dbReference type="GO" id="GO:0005524">
    <property type="term" value="F:ATP binding"/>
    <property type="evidence" value="ECO:0007669"/>
    <property type="project" value="UniProtKB-UniRule"/>
</dbReference>
<evidence type="ECO:0000256" key="9">
    <source>
        <dbReference type="SAM" id="MobiDB-lite"/>
    </source>
</evidence>
<dbReference type="HAMAP" id="MF_00027">
    <property type="entry name" value="CobB_CbiA"/>
    <property type="match status" value="1"/>
</dbReference>
<dbReference type="PROSITE" id="PS51274">
    <property type="entry name" value="GATASE_COBBQ"/>
    <property type="match status" value="1"/>
</dbReference>
<dbReference type="OrthoDB" id="9764035at2"/>
<evidence type="ECO:0000256" key="1">
    <source>
        <dbReference type="ARBA" id="ARBA00001946"/>
    </source>
</evidence>
<gene>
    <name evidence="8" type="primary">cbiA</name>
    <name evidence="12" type="ORF">GTA51_00605</name>
</gene>
<feature type="active site" description="Nucleophile" evidence="8">
    <location>
        <position position="393"/>
    </location>
</feature>
<dbReference type="EC" id="6.3.5.11" evidence="8"/>
<comment type="catalytic activity">
    <reaction evidence="8">
        <text>cob(II)yrinate + 2 L-glutamine + 2 ATP + 2 H2O = cob(II)yrinate a,c diamide + 2 L-glutamate + 2 ADP + 2 phosphate + 2 H(+)</text>
        <dbReference type="Rhea" id="RHEA:26289"/>
        <dbReference type="ChEBI" id="CHEBI:15377"/>
        <dbReference type="ChEBI" id="CHEBI:15378"/>
        <dbReference type="ChEBI" id="CHEBI:29985"/>
        <dbReference type="ChEBI" id="CHEBI:30616"/>
        <dbReference type="ChEBI" id="CHEBI:43474"/>
        <dbReference type="ChEBI" id="CHEBI:58359"/>
        <dbReference type="ChEBI" id="CHEBI:58537"/>
        <dbReference type="ChEBI" id="CHEBI:58894"/>
        <dbReference type="ChEBI" id="CHEBI:456216"/>
        <dbReference type="EC" id="6.3.5.11"/>
    </reaction>
</comment>
<comment type="similarity">
    <text evidence="8">Belongs to the CobB/CbiA family.</text>
</comment>
<evidence type="ECO:0000259" key="11">
    <source>
        <dbReference type="Pfam" id="PF07685"/>
    </source>
</evidence>
<dbReference type="AlphaFoldDB" id="A0A7C9J6G1"/>
<dbReference type="SUPFAM" id="SSF52540">
    <property type="entry name" value="P-loop containing nucleoside triphosphate hydrolases"/>
    <property type="match status" value="1"/>
</dbReference>
<dbReference type="NCBIfam" id="NF002204">
    <property type="entry name" value="PRK01077.1"/>
    <property type="match status" value="1"/>
</dbReference>
<dbReference type="RefSeq" id="WP_160957819.1">
    <property type="nucleotide sequence ID" value="NZ_WVUD01000001.1"/>
</dbReference>
<organism evidence="12 13">
    <name type="scientific">Solidesulfovibrio aerotolerans</name>
    <dbReference type="NCBI Taxonomy" id="295255"/>
    <lineage>
        <taxon>Bacteria</taxon>
        <taxon>Pseudomonadati</taxon>
        <taxon>Thermodesulfobacteriota</taxon>
        <taxon>Desulfovibrionia</taxon>
        <taxon>Desulfovibrionales</taxon>
        <taxon>Desulfovibrionaceae</taxon>
        <taxon>Solidesulfovibrio</taxon>
    </lineage>
</organism>
<keyword evidence="4 8" id="KW-0547">Nucleotide-binding</keyword>